<feature type="transmembrane region" description="Helical" evidence="1">
    <location>
        <begin position="48"/>
        <end position="65"/>
    </location>
</feature>
<keyword evidence="1" id="KW-1133">Transmembrane helix</keyword>
<sequence>MKKRSFVRLTIMVILLALTLLGTVSELRLHLFTGGSTLSTSTIIGPDLLTSFGLLIAAFIGLWFFKKKSWLSWLLVSSIIALWFLSGRTLGIGHITGKLTSGWFFIPTHSFYLCSESTSEDCLENVKVNSNIFFSEIITEEGEKTVFTGPFLKRELADWPSESSVSY</sequence>
<dbReference type="EMBL" id="CP060139">
    <property type="protein sequence ID" value="QNR25497.1"/>
    <property type="molecule type" value="Genomic_DNA"/>
</dbReference>
<dbReference type="Proteomes" id="UP000516305">
    <property type="component" value="Chromosome"/>
</dbReference>
<evidence type="ECO:0000313" key="2">
    <source>
        <dbReference type="EMBL" id="QNR25497.1"/>
    </source>
</evidence>
<feature type="transmembrane region" description="Helical" evidence="1">
    <location>
        <begin position="70"/>
        <end position="86"/>
    </location>
</feature>
<dbReference type="RefSeq" id="WP_210760024.1">
    <property type="nucleotide sequence ID" value="NZ_CP060139.1"/>
</dbReference>
<evidence type="ECO:0000313" key="3">
    <source>
        <dbReference type="Proteomes" id="UP000516305"/>
    </source>
</evidence>
<evidence type="ECO:0000256" key="1">
    <source>
        <dbReference type="SAM" id="Phobius"/>
    </source>
</evidence>
<keyword evidence="1" id="KW-0472">Membrane</keyword>
<keyword evidence="3" id="KW-1185">Reference proteome</keyword>
<dbReference type="KEGG" id="chyd:H4K34_06560"/>
<gene>
    <name evidence="2" type="ORF">H4K34_06560</name>
</gene>
<dbReference type="AlphaFoldDB" id="A0A7H0VIE9"/>
<keyword evidence="1" id="KW-0812">Transmembrane</keyword>
<name>A0A7H0VIE9_9FLAO</name>
<reference evidence="2 3" key="1">
    <citation type="submission" date="2020-08" db="EMBL/GenBank/DDBJ databases">
        <title>Croceimicrobium hydrocarbonivorans gen. nov., sp. nov., a novel marine bacterium isolated from a bacterial consortium that degrades polyethylene terephthalate.</title>
        <authorList>
            <person name="Liu R."/>
        </authorList>
    </citation>
    <scope>NUCLEOTIDE SEQUENCE [LARGE SCALE GENOMIC DNA]</scope>
    <source>
        <strain evidence="2 3">A20-9</strain>
    </source>
</reference>
<protein>
    <submittedName>
        <fullName evidence="2">Uncharacterized protein</fullName>
    </submittedName>
</protein>
<accession>A0A7H0VIE9</accession>
<organism evidence="2 3">
    <name type="scientific">Croceimicrobium hydrocarbonivorans</name>
    <dbReference type="NCBI Taxonomy" id="2761580"/>
    <lineage>
        <taxon>Bacteria</taxon>
        <taxon>Pseudomonadati</taxon>
        <taxon>Bacteroidota</taxon>
        <taxon>Flavobacteriia</taxon>
        <taxon>Flavobacteriales</taxon>
        <taxon>Owenweeksiaceae</taxon>
        <taxon>Croceimicrobium</taxon>
    </lineage>
</organism>
<proteinExistence type="predicted"/>